<dbReference type="RefSeq" id="WP_380914996.1">
    <property type="nucleotide sequence ID" value="NZ_JBHTLS010000135.1"/>
</dbReference>
<keyword evidence="3" id="KW-1003">Cell membrane</keyword>
<organism evidence="9 10">
    <name type="scientific">Sphingobium olei</name>
    <dbReference type="NCBI Taxonomy" id="420955"/>
    <lineage>
        <taxon>Bacteria</taxon>
        <taxon>Pseudomonadati</taxon>
        <taxon>Pseudomonadota</taxon>
        <taxon>Alphaproteobacteria</taxon>
        <taxon>Sphingomonadales</taxon>
        <taxon>Sphingomonadaceae</taxon>
        <taxon>Sphingobium</taxon>
    </lineage>
</organism>
<keyword evidence="7 8" id="KW-0472">Membrane</keyword>
<evidence type="ECO:0000256" key="7">
    <source>
        <dbReference type="ARBA" id="ARBA00023136"/>
    </source>
</evidence>
<comment type="subcellular location">
    <subcellularLocation>
        <location evidence="1">Cell membrane</location>
        <topology evidence="1">Multi-pass membrane protein</topology>
    </subcellularLocation>
</comment>
<keyword evidence="4 8" id="KW-0812">Transmembrane</keyword>
<name>A0ABW3P740_9SPHN</name>
<dbReference type="Proteomes" id="UP001597203">
    <property type="component" value="Unassembled WGS sequence"/>
</dbReference>
<evidence type="ECO:0000256" key="1">
    <source>
        <dbReference type="ARBA" id="ARBA00004651"/>
    </source>
</evidence>
<dbReference type="Pfam" id="PF02535">
    <property type="entry name" value="Zip"/>
    <property type="match status" value="1"/>
</dbReference>
<reference evidence="10" key="1">
    <citation type="journal article" date="2019" name="Int. J. Syst. Evol. Microbiol.">
        <title>The Global Catalogue of Microorganisms (GCM) 10K type strain sequencing project: providing services to taxonomists for standard genome sequencing and annotation.</title>
        <authorList>
            <consortium name="The Broad Institute Genomics Platform"/>
            <consortium name="The Broad Institute Genome Sequencing Center for Infectious Disease"/>
            <person name="Wu L."/>
            <person name="Ma J."/>
        </authorList>
    </citation>
    <scope>NUCLEOTIDE SEQUENCE [LARGE SCALE GENOMIC DNA]</scope>
    <source>
        <strain evidence="10">CCUG 54329</strain>
    </source>
</reference>
<evidence type="ECO:0000256" key="6">
    <source>
        <dbReference type="ARBA" id="ARBA00022989"/>
    </source>
</evidence>
<evidence type="ECO:0000256" key="4">
    <source>
        <dbReference type="ARBA" id="ARBA00022692"/>
    </source>
</evidence>
<feature type="transmembrane region" description="Helical" evidence="8">
    <location>
        <begin position="12"/>
        <end position="32"/>
    </location>
</feature>
<gene>
    <name evidence="9" type="ORF">ACFQ24_21440</name>
</gene>
<dbReference type="InterPro" id="IPR003689">
    <property type="entry name" value="ZIP"/>
</dbReference>
<protein>
    <submittedName>
        <fullName evidence="9">ZIP family metal transporter</fullName>
    </submittedName>
</protein>
<comment type="similarity">
    <text evidence="2">Belongs to the ZIP transporter (TC 2.A.5) family.</text>
</comment>
<dbReference type="PANTHER" id="PTHR11040:SF211">
    <property type="entry name" value="ZINC TRANSPORTER ZIP11"/>
    <property type="match status" value="1"/>
</dbReference>
<evidence type="ECO:0000256" key="5">
    <source>
        <dbReference type="ARBA" id="ARBA00022833"/>
    </source>
</evidence>
<keyword evidence="10" id="KW-1185">Reference proteome</keyword>
<feature type="transmembrane region" description="Helical" evidence="8">
    <location>
        <begin position="204"/>
        <end position="223"/>
    </location>
</feature>
<evidence type="ECO:0000313" key="10">
    <source>
        <dbReference type="Proteomes" id="UP001597203"/>
    </source>
</evidence>
<dbReference type="EMBL" id="JBHTLS010000135">
    <property type="protein sequence ID" value="MFD1107440.1"/>
    <property type="molecule type" value="Genomic_DNA"/>
</dbReference>
<sequence length="255" mass="25523">MTDALPPVLAGTLASLAAGAATGLGGLPILGVGRAAARYQGVMLGFAAGVMLAASFFSLIVPAIGILDRLGMGRWPAASTVALALMAGGALMLLLGRFSVDRFTGADGIDRTGHRIWMLVAAITLHNAPEGLAVGVSFAQDAGGQGYATALGIGIQNVPEGLAVASALALRHRPAVAFSGALLSGLVEPVFGAVGALLVDRFAMLLPVALCLAAGAMIGVVMEQIAPELQDEGRAAHMSLFAGLALMTCLDVALA</sequence>
<feature type="transmembrane region" description="Helical" evidence="8">
    <location>
        <begin position="235"/>
        <end position="254"/>
    </location>
</feature>
<feature type="transmembrane region" description="Helical" evidence="8">
    <location>
        <begin position="175"/>
        <end position="198"/>
    </location>
</feature>
<keyword evidence="5" id="KW-0862">Zinc</keyword>
<dbReference type="PANTHER" id="PTHR11040">
    <property type="entry name" value="ZINC/IRON TRANSPORTER"/>
    <property type="match status" value="1"/>
</dbReference>
<evidence type="ECO:0000256" key="3">
    <source>
        <dbReference type="ARBA" id="ARBA00022475"/>
    </source>
</evidence>
<evidence type="ECO:0000256" key="8">
    <source>
        <dbReference type="SAM" id="Phobius"/>
    </source>
</evidence>
<feature type="transmembrane region" description="Helical" evidence="8">
    <location>
        <begin position="44"/>
        <end position="67"/>
    </location>
</feature>
<accession>A0ABW3P740</accession>
<proteinExistence type="inferred from homology"/>
<feature type="transmembrane region" description="Helical" evidence="8">
    <location>
        <begin position="73"/>
        <end position="95"/>
    </location>
</feature>
<comment type="caution">
    <text evidence="9">The sequence shown here is derived from an EMBL/GenBank/DDBJ whole genome shotgun (WGS) entry which is preliminary data.</text>
</comment>
<evidence type="ECO:0000256" key="2">
    <source>
        <dbReference type="ARBA" id="ARBA00006939"/>
    </source>
</evidence>
<evidence type="ECO:0000313" key="9">
    <source>
        <dbReference type="EMBL" id="MFD1107440.1"/>
    </source>
</evidence>
<keyword evidence="6 8" id="KW-1133">Transmembrane helix</keyword>